<dbReference type="InterPro" id="IPR004360">
    <property type="entry name" value="Glyas_Fos-R_dOase_dom"/>
</dbReference>
<sequence length="149" mass="16102">MEPHPMEQRISLITLGVADLARSRRFYEAGLGWTPSPASQEAITFYQLGGMALALYGREALAEDAHLAEAGPTSGFGGITLAHNLRSREEVDALMARAAHAGARILKPAQEVFWGGYSGYFADPDGHPWEVCWNPHFPLAADGSLRLPG</sequence>
<dbReference type="Proteomes" id="UP000781958">
    <property type="component" value="Unassembled WGS sequence"/>
</dbReference>
<organism evidence="2 3">
    <name type="scientific">Azospirillum rugosum</name>
    <dbReference type="NCBI Taxonomy" id="416170"/>
    <lineage>
        <taxon>Bacteria</taxon>
        <taxon>Pseudomonadati</taxon>
        <taxon>Pseudomonadota</taxon>
        <taxon>Alphaproteobacteria</taxon>
        <taxon>Rhodospirillales</taxon>
        <taxon>Azospirillaceae</taxon>
        <taxon>Azospirillum</taxon>
    </lineage>
</organism>
<keyword evidence="3" id="KW-1185">Reference proteome</keyword>
<dbReference type="PANTHER" id="PTHR36503:SF1">
    <property type="entry name" value="BLR2520 PROTEIN"/>
    <property type="match status" value="1"/>
</dbReference>
<name>A0ABS4SWL2_9PROT</name>
<dbReference type="InterPro" id="IPR037523">
    <property type="entry name" value="VOC_core"/>
</dbReference>
<comment type="caution">
    <text evidence="2">The sequence shown here is derived from an EMBL/GenBank/DDBJ whole genome shotgun (WGS) entry which is preliminary data.</text>
</comment>
<dbReference type="Gene3D" id="3.10.180.10">
    <property type="entry name" value="2,3-Dihydroxybiphenyl 1,2-Dioxygenase, domain 1"/>
    <property type="match status" value="1"/>
</dbReference>
<dbReference type="RefSeq" id="WP_307420782.1">
    <property type="nucleotide sequence ID" value="NZ_JAGINP010000033.1"/>
</dbReference>
<protein>
    <submittedName>
        <fullName evidence="2">Catechol 2,3-dioxygenase-like lactoylglutathione lyase family enzyme</fullName>
    </submittedName>
</protein>
<dbReference type="SUPFAM" id="SSF54593">
    <property type="entry name" value="Glyoxalase/Bleomycin resistance protein/Dihydroxybiphenyl dioxygenase"/>
    <property type="match status" value="1"/>
</dbReference>
<feature type="domain" description="VOC" evidence="1">
    <location>
        <begin position="9"/>
        <end position="134"/>
    </location>
</feature>
<gene>
    <name evidence="2" type="ORF">J2851_006462</name>
</gene>
<dbReference type="Pfam" id="PF00903">
    <property type="entry name" value="Glyoxalase"/>
    <property type="match status" value="1"/>
</dbReference>
<evidence type="ECO:0000313" key="3">
    <source>
        <dbReference type="Proteomes" id="UP000781958"/>
    </source>
</evidence>
<dbReference type="CDD" id="cd07251">
    <property type="entry name" value="VOC_like"/>
    <property type="match status" value="1"/>
</dbReference>
<dbReference type="PANTHER" id="PTHR36503">
    <property type="entry name" value="BLR2520 PROTEIN"/>
    <property type="match status" value="1"/>
</dbReference>
<accession>A0ABS4SWL2</accession>
<evidence type="ECO:0000313" key="2">
    <source>
        <dbReference type="EMBL" id="MBP2296644.1"/>
    </source>
</evidence>
<dbReference type="PROSITE" id="PS51819">
    <property type="entry name" value="VOC"/>
    <property type="match status" value="1"/>
</dbReference>
<reference evidence="2 3" key="1">
    <citation type="submission" date="2021-03" db="EMBL/GenBank/DDBJ databases">
        <title>Genomic Encyclopedia of Type Strains, Phase III (KMG-III): the genomes of soil and plant-associated and newly described type strains.</title>
        <authorList>
            <person name="Whitman W."/>
        </authorList>
    </citation>
    <scope>NUCLEOTIDE SEQUENCE [LARGE SCALE GENOMIC DNA]</scope>
    <source>
        <strain evidence="2 3">IMMIB AFH-6</strain>
    </source>
</reference>
<evidence type="ECO:0000259" key="1">
    <source>
        <dbReference type="PROSITE" id="PS51819"/>
    </source>
</evidence>
<proteinExistence type="predicted"/>
<dbReference type="InterPro" id="IPR029068">
    <property type="entry name" value="Glyas_Bleomycin-R_OHBP_Dase"/>
</dbReference>
<dbReference type="EMBL" id="JAGINP010000033">
    <property type="protein sequence ID" value="MBP2296644.1"/>
    <property type="molecule type" value="Genomic_DNA"/>
</dbReference>